<comment type="caution">
    <text evidence="6">The sequence shown here is derived from an EMBL/GenBank/DDBJ whole genome shotgun (WGS) entry which is preliminary data.</text>
</comment>
<evidence type="ECO:0000256" key="2">
    <source>
        <dbReference type="ARBA" id="ARBA00022729"/>
    </source>
</evidence>
<feature type="transmembrane region" description="Helical" evidence="5">
    <location>
        <begin position="669"/>
        <end position="693"/>
    </location>
</feature>
<dbReference type="EMBL" id="CAJNOK010000814">
    <property type="protein sequence ID" value="CAF0777127.1"/>
    <property type="molecule type" value="Genomic_DNA"/>
</dbReference>
<dbReference type="InterPro" id="IPR003591">
    <property type="entry name" value="Leu-rich_rpt_typical-subtyp"/>
</dbReference>
<proteinExistence type="predicted"/>
<feature type="region of interest" description="Disordered" evidence="4">
    <location>
        <begin position="704"/>
        <end position="729"/>
    </location>
</feature>
<keyword evidence="2" id="KW-0732">Signal</keyword>
<reference evidence="6" key="1">
    <citation type="submission" date="2021-02" db="EMBL/GenBank/DDBJ databases">
        <authorList>
            <person name="Nowell W R."/>
        </authorList>
    </citation>
    <scope>NUCLEOTIDE SEQUENCE</scope>
</reference>
<dbReference type="InterPro" id="IPR032675">
    <property type="entry name" value="LRR_dom_sf"/>
</dbReference>
<dbReference type="AlphaFoldDB" id="A0A8S2D108"/>
<evidence type="ECO:0000256" key="1">
    <source>
        <dbReference type="ARBA" id="ARBA00022614"/>
    </source>
</evidence>
<gene>
    <name evidence="6" type="ORF">OVA965_LOCUS3402</name>
    <name evidence="7" type="ORF">TMI583_LOCUS3401</name>
</gene>
<sequence>MTEMFHFLLCASRIILKSLYSSSITLFWLYLISCLLPFVKTLIITKNACELTSLPKECQCQKLRNSMFIQENDNDKLNETRMKCKTLTNVTSNYRWSIVQYDRLSFDSDNLTLHSYTFNNLKVRSLRFNTQYLRISDHVFTNAVIGQLAFSRFNTYGQIIFSNSTSFRGSTTTNIYFKQIDFIQRIPETCFAGAKFQILLIQSSKFYGFINNLQRQHYLSTTTTTTTTKSTTPSLTTKGINPSLSDDEQQMMFNTTIADISYIPNINSSEIKQVKINSKRDLLGNDIIDENVNINNIIPLPEKTVIINITVLDLQLTLDVYRIIQSIHSSLTFEYFPTNIDYKYTTEIELQNNNITELKDNCFKHLYYFHGRLTLINNRIKIIGQQTFADLLLLRNLSLAKNLIDFNINNDISYFLNLSNLFELDLSYNNIHILNNNTFNGLKHLHILRLSYNPLKYIEIKTFSHLILLKEISLEGIQFVDLIKKNFLWIYNLASVHVINLLNTNFDLGDVAFCILSKFNRTLFHLPRQHPCSCAIHYLYRNHDYFKYTIIPNHPAAKYLDDNNYLRLTPTCIQNYTEEILGKYSNNTRQTTSDLLLKGVGDKCDYELMFINCSALTATTTTITITTTIESTVTFETTSTTITPTSWWFKYTDNPITEKQRKRDNMIKLFTVLATIFAITIFAIILVIIWYRLKAIWKRNKKKKKQQRRMSNVTSSQYNPSGRFDAMTDSRSNSFTADTLANNDMMIINRSGGSGFKTQSQSLISAGVPSPSKKQQHNGTNSYNNNIIYKNQNIIQTPVLSNRQLTSPHSVQVFIDNEESKTIKDNNELQTLEQQSQQQMGNIYYRNMKYDPQIQSSTC</sequence>
<dbReference type="Gene3D" id="3.80.10.10">
    <property type="entry name" value="Ribonuclease Inhibitor"/>
    <property type="match status" value="1"/>
</dbReference>
<keyword evidence="1" id="KW-0433">Leucine-rich repeat</keyword>
<evidence type="ECO:0000256" key="3">
    <source>
        <dbReference type="ARBA" id="ARBA00022737"/>
    </source>
</evidence>
<dbReference type="Proteomes" id="UP000682733">
    <property type="component" value="Unassembled WGS sequence"/>
</dbReference>
<protein>
    <submittedName>
        <fullName evidence="6">Uncharacterized protein</fullName>
    </submittedName>
</protein>
<dbReference type="PANTHER" id="PTHR24366:SF161">
    <property type="entry name" value="TIR DOMAIN-CONTAINING PROTEIN"/>
    <property type="match status" value="1"/>
</dbReference>
<evidence type="ECO:0000313" key="8">
    <source>
        <dbReference type="Proteomes" id="UP000677228"/>
    </source>
</evidence>
<keyword evidence="5" id="KW-0812">Transmembrane</keyword>
<name>A0A8S2D108_9BILA</name>
<evidence type="ECO:0000256" key="5">
    <source>
        <dbReference type="SAM" id="Phobius"/>
    </source>
</evidence>
<dbReference type="InterPro" id="IPR001611">
    <property type="entry name" value="Leu-rich_rpt"/>
</dbReference>
<dbReference type="EMBL" id="CAJOBA010000814">
    <property type="protein sequence ID" value="CAF3558396.1"/>
    <property type="molecule type" value="Genomic_DNA"/>
</dbReference>
<dbReference type="SUPFAM" id="SSF52058">
    <property type="entry name" value="L domain-like"/>
    <property type="match status" value="1"/>
</dbReference>
<organism evidence="6 8">
    <name type="scientific">Didymodactylos carnosus</name>
    <dbReference type="NCBI Taxonomy" id="1234261"/>
    <lineage>
        <taxon>Eukaryota</taxon>
        <taxon>Metazoa</taxon>
        <taxon>Spiralia</taxon>
        <taxon>Gnathifera</taxon>
        <taxon>Rotifera</taxon>
        <taxon>Eurotatoria</taxon>
        <taxon>Bdelloidea</taxon>
        <taxon>Philodinida</taxon>
        <taxon>Philodinidae</taxon>
        <taxon>Didymodactylos</taxon>
    </lineage>
</organism>
<evidence type="ECO:0000313" key="7">
    <source>
        <dbReference type="EMBL" id="CAF3558396.1"/>
    </source>
</evidence>
<keyword evidence="3" id="KW-0677">Repeat</keyword>
<dbReference type="Pfam" id="PF13855">
    <property type="entry name" value="LRR_8"/>
    <property type="match status" value="1"/>
</dbReference>
<keyword evidence="5" id="KW-0472">Membrane</keyword>
<evidence type="ECO:0000313" key="6">
    <source>
        <dbReference type="EMBL" id="CAF0777127.1"/>
    </source>
</evidence>
<keyword evidence="5" id="KW-1133">Transmembrane helix</keyword>
<dbReference type="Proteomes" id="UP000677228">
    <property type="component" value="Unassembled WGS sequence"/>
</dbReference>
<dbReference type="PANTHER" id="PTHR24366">
    <property type="entry name" value="IG(IMMUNOGLOBULIN) AND LRR(LEUCINE RICH REPEAT) DOMAINS"/>
    <property type="match status" value="1"/>
</dbReference>
<accession>A0A8S2D108</accession>
<evidence type="ECO:0000256" key="4">
    <source>
        <dbReference type="SAM" id="MobiDB-lite"/>
    </source>
</evidence>
<feature type="compositionally biased region" description="Polar residues" evidence="4">
    <location>
        <begin position="710"/>
        <end position="720"/>
    </location>
</feature>
<dbReference type="SMART" id="SM00369">
    <property type="entry name" value="LRR_TYP"/>
    <property type="match status" value="3"/>
</dbReference>